<keyword evidence="2" id="KW-1185">Reference proteome</keyword>
<name>A0ABR3RFH9_9PLEO</name>
<sequence length="327" mass="38556">MSSLFQAPEMAPNILELPRELRDVFYKYLYQPIQFQWAFRQEVLRVPVDVLIPEGPILSVLLICSRTYEEYKEYLSSKDLSATIDHWGCLSRDLRKRPYIPNLRDGPPIDCILPKLRHVTFLAGDQYLRDQIWDQIGYFADILIRNVPQLLTLRIGLKREIRCATEHDVRTRICPYANWPQEKVIFAPGPNSLAGMPLAQHTQGYSVEYAHACDFEHSNHAIEWSGSDSFVPLHLICKYATYLYTWMETDQQLWTPEQIFKYWTPSPYPQELRHWVDQKSFERMQNRRYDMMNWEEGLADDAITLMMKAAALETRAGGYNIARHRRY</sequence>
<evidence type="ECO:0000313" key="2">
    <source>
        <dbReference type="Proteomes" id="UP001521222"/>
    </source>
</evidence>
<evidence type="ECO:0000313" key="1">
    <source>
        <dbReference type="EMBL" id="KAL1603127.1"/>
    </source>
</evidence>
<dbReference type="Proteomes" id="UP001521222">
    <property type="component" value="Unassembled WGS sequence"/>
</dbReference>
<dbReference type="EMBL" id="JAKIXB020000012">
    <property type="protein sequence ID" value="KAL1603127.1"/>
    <property type="molecule type" value="Genomic_DNA"/>
</dbReference>
<gene>
    <name evidence="1" type="ORF">SLS59_004221</name>
</gene>
<reference evidence="1 2" key="1">
    <citation type="submission" date="2024-02" db="EMBL/GenBank/DDBJ databases">
        <title>De novo assembly and annotation of 12 fungi associated with fruit tree decline syndrome in Ontario, Canada.</title>
        <authorList>
            <person name="Sulman M."/>
            <person name="Ellouze W."/>
            <person name="Ilyukhin E."/>
        </authorList>
    </citation>
    <scope>NUCLEOTIDE SEQUENCE [LARGE SCALE GENOMIC DNA]</scope>
    <source>
        <strain evidence="1 2">M97-236</strain>
    </source>
</reference>
<protein>
    <submittedName>
        <fullName evidence="1">Uncharacterized protein</fullName>
    </submittedName>
</protein>
<organism evidence="1 2">
    <name type="scientific">Nothophoma quercina</name>
    <dbReference type="NCBI Taxonomy" id="749835"/>
    <lineage>
        <taxon>Eukaryota</taxon>
        <taxon>Fungi</taxon>
        <taxon>Dikarya</taxon>
        <taxon>Ascomycota</taxon>
        <taxon>Pezizomycotina</taxon>
        <taxon>Dothideomycetes</taxon>
        <taxon>Pleosporomycetidae</taxon>
        <taxon>Pleosporales</taxon>
        <taxon>Pleosporineae</taxon>
        <taxon>Didymellaceae</taxon>
        <taxon>Nothophoma</taxon>
    </lineage>
</organism>
<comment type="caution">
    <text evidence="1">The sequence shown here is derived from an EMBL/GenBank/DDBJ whole genome shotgun (WGS) entry which is preliminary data.</text>
</comment>
<accession>A0ABR3RFH9</accession>
<proteinExistence type="predicted"/>